<dbReference type="EMBL" id="FOFJ01000013">
    <property type="protein sequence ID" value="SEQ55751.1"/>
    <property type="molecule type" value="Genomic_DNA"/>
</dbReference>
<dbReference type="RefSeq" id="WP_167363716.1">
    <property type="nucleotide sequence ID" value="NZ_FNYO01000009.1"/>
</dbReference>
<evidence type="ECO:0000256" key="1">
    <source>
        <dbReference type="ARBA" id="ARBA00022801"/>
    </source>
</evidence>
<dbReference type="GO" id="GO:0047617">
    <property type="term" value="F:fatty acyl-CoA hydrolase activity"/>
    <property type="evidence" value="ECO:0007669"/>
    <property type="project" value="TreeGrafter"/>
</dbReference>
<dbReference type="Proteomes" id="UP000199267">
    <property type="component" value="Unassembled WGS sequence"/>
</dbReference>
<dbReference type="Proteomes" id="UP000199005">
    <property type="component" value="Unassembled WGS sequence"/>
</dbReference>
<evidence type="ECO:0000313" key="5">
    <source>
        <dbReference type="Proteomes" id="UP000199005"/>
    </source>
</evidence>
<evidence type="ECO:0000313" key="2">
    <source>
        <dbReference type="EMBL" id="SEI56010.1"/>
    </source>
</evidence>
<reference evidence="5 6" key="1">
    <citation type="submission" date="2016-10" db="EMBL/GenBank/DDBJ databases">
        <authorList>
            <person name="de Groot N.N."/>
        </authorList>
    </citation>
    <scope>NUCLEOTIDE SEQUENCE [LARGE SCALE GENOMIC DNA]</scope>
    <source>
        <strain evidence="2 5">DSM 1041</strain>
        <strain evidence="3 6">DSM 373</strain>
        <strain evidence="4 7">DSM 378</strain>
    </source>
</reference>
<dbReference type="EMBL" id="FNYO01000009">
    <property type="protein sequence ID" value="SEI56010.1"/>
    <property type="molecule type" value="Genomic_DNA"/>
</dbReference>
<evidence type="ECO:0000313" key="3">
    <source>
        <dbReference type="EMBL" id="SEJ47699.1"/>
    </source>
</evidence>
<dbReference type="Proteomes" id="UP000199250">
    <property type="component" value="Unassembled WGS sequence"/>
</dbReference>
<accession>A0A1H9H0A3</accession>
<protein>
    <submittedName>
        <fullName evidence="4">Acyl-CoA thioester hydrolase</fullName>
    </submittedName>
</protein>
<sequence>MSWQRPAPFVIDIEVLSAHIDGLGHVNNVVYVGWLEDCAWRHSQSLGLGLDEYRRLDRAMAVLRHEIDYLASARLGERLQMGTWIVDSPRGLKMTRRFQLLRPADGVTLLNAQTTFACIELSSGRPRRMPEDFVERYGRALVDL</sequence>
<dbReference type="PANTHER" id="PTHR31793">
    <property type="entry name" value="4-HYDROXYBENZOYL-COA THIOESTERASE FAMILY MEMBER"/>
    <property type="match status" value="1"/>
</dbReference>
<keyword evidence="1 4" id="KW-0378">Hydrolase</keyword>
<dbReference type="AlphaFoldDB" id="A0A1H9H0A3"/>
<dbReference type="Pfam" id="PF13279">
    <property type="entry name" value="4HBT_2"/>
    <property type="match status" value="1"/>
</dbReference>
<dbReference type="CDD" id="cd00586">
    <property type="entry name" value="4HBT"/>
    <property type="match status" value="1"/>
</dbReference>
<dbReference type="EMBL" id="FNYQ01000112">
    <property type="protein sequence ID" value="SEJ47699.1"/>
    <property type="molecule type" value="Genomic_DNA"/>
</dbReference>
<dbReference type="SUPFAM" id="SSF54637">
    <property type="entry name" value="Thioesterase/thiol ester dehydrase-isomerase"/>
    <property type="match status" value="1"/>
</dbReference>
<gene>
    <name evidence="3" type="ORF">SAMN04244572_04154</name>
    <name evidence="4" type="ORF">SAMN04244573_01793</name>
    <name evidence="2" type="ORF">SAMN04244579_01158</name>
</gene>
<evidence type="ECO:0000313" key="4">
    <source>
        <dbReference type="EMBL" id="SEQ55751.1"/>
    </source>
</evidence>
<dbReference type="PANTHER" id="PTHR31793:SF37">
    <property type="entry name" value="ACYL-COA THIOESTER HYDROLASE YBGC"/>
    <property type="match status" value="1"/>
</dbReference>
<dbReference type="STRING" id="170623.SAMN04244579_01158"/>
<dbReference type="InterPro" id="IPR050563">
    <property type="entry name" value="4-hydroxybenzoyl-CoA_TE"/>
</dbReference>
<name>A0A1H9H0A3_9GAMM</name>
<dbReference type="Gene3D" id="3.10.129.10">
    <property type="entry name" value="Hotdog Thioesterase"/>
    <property type="match status" value="1"/>
</dbReference>
<proteinExistence type="predicted"/>
<evidence type="ECO:0000313" key="6">
    <source>
        <dbReference type="Proteomes" id="UP000199250"/>
    </source>
</evidence>
<dbReference type="InterPro" id="IPR029069">
    <property type="entry name" value="HotDog_dom_sf"/>
</dbReference>
<evidence type="ECO:0000313" key="7">
    <source>
        <dbReference type="Proteomes" id="UP000199267"/>
    </source>
</evidence>
<organism evidence="4 7">
    <name type="scientific">Azotobacter beijerinckii</name>
    <dbReference type="NCBI Taxonomy" id="170623"/>
    <lineage>
        <taxon>Bacteria</taxon>
        <taxon>Pseudomonadati</taxon>
        <taxon>Pseudomonadota</taxon>
        <taxon>Gammaproteobacteria</taxon>
        <taxon>Pseudomonadales</taxon>
        <taxon>Pseudomonadaceae</taxon>
        <taxon>Azotobacter</taxon>
    </lineage>
</organism>
<dbReference type="FunFam" id="3.10.129.10:FF:000094">
    <property type="entry name" value="4-hydroxybenzoyl-CoA thioesterase"/>
    <property type="match status" value="1"/>
</dbReference>